<gene>
    <name evidence="1" type="ORF">CASFOL_004588</name>
</gene>
<evidence type="ECO:0000313" key="2">
    <source>
        <dbReference type="Proteomes" id="UP001632038"/>
    </source>
</evidence>
<organism evidence="1 2">
    <name type="scientific">Castilleja foliolosa</name>
    <dbReference type="NCBI Taxonomy" id="1961234"/>
    <lineage>
        <taxon>Eukaryota</taxon>
        <taxon>Viridiplantae</taxon>
        <taxon>Streptophyta</taxon>
        <taxon>Embryophyta</taxon>
        <taxon>Tracheophyta</taxon>
        <taxon>Spermatophyta</taxon>
        <taxon>Magnoliopsida</taxon>
        <taxon>eudicotyledons</taxon>
        <taxon>Gunneridae</taxon>
        <taxon>Pentapetalae</taxon>
        <taxon>asterids</taxon>
        <taxon>lamiids</taxon>
        <taxon>Lamiales</taxon>
        <taxon>Orobanchaceae</taxon>
        <taxon>Pedicularideae</taxon>
        <taxon>Castillejinae</taxon>
        <taxon>Castilleja</taxon>
    </lineage>
</organism>
<dbReference type="EMBL" id="JAVIJP010000006">
    <property type="protein sequence ID" value="KAL3651586.1"/>
    <property type="molecule type" value="Genomic_DNA"/>
</dbReference>
<proteinExistence type="predicted"/>
<sequence length="166" mass="19018">MTLMCRLKATLAFADKQDYVRHRPITEPRLTPIKGISVEPGDYLTPIKARKTVVIKQQLKTSALNIRRVIRPPRNSDGTTSYLSDRTNKHMIAYLAYLESDPKEIDMLDMAFHLKMSVFSNELKTLPSGWRHRRLMHTCGYCIYLPNLSGVIPKAKEICGLGLIFR</sequence>
<dbReference type="AlphaFoldDB" id="A0ABD3EBP8"/>
<protein>
    <submittedName>
        <fullName evidence="1">Uncharacterized protein</fullName>
    </submittedName>
</protein>
<comment type="caution">
    <text evidence="1">The sequence shown here is derived from an EMBL/GenBank/DDBJ whole genome shotgun (WGS) entry which is preliminary data.</text>
</comment>
<evidence type="ECO:0000313" key="1">
    <source>
        <dbReference type="EMBL" id="KAL3651586.1"/>
    </source>
</evidence>
<dbReference type="Proteomes" id="UP001632038">
    <property type="component" value="Unassembled WGS sequence"/>
</dbReference>
<accession>A0ABD3EBP8</accession>
<reference evidence="2" key="1">
    <citation type="journal article" date="2024" name="IScience">
        <title>Strigolactones Initiate the Formation of Haustorium-like Structures in Castilleja.</title>
        <authorList>
            <person name="Buerger M."/>
            <person name="Peterson D."/>
            <person name="Chory J."/>
        </authorList>
    </citation>
    <scope>NUCLEOTIDE SEQUENCE [LARGE SCALE GENOMIC DNA]</scope>
</reference>
<name>A0ABD3EBP8_9LAMI</name>
<keyword evidence="2" id="KW-1185">Reference proteome</keyword>